<evidence type="ECO:0000313" key="3">
    <source>
        <dbReference type="EMBL" id="CAK0866357.1"/>
    </source>
</evidence>
<organism evidence="3 4">
    <name type="scientific">Prorocentrum cordatum</name>
    <dbReference type="NCBI Taxonomy" id="2364126"/>
    <lineage>
        <taxon>Eukaryota</taxon>
        <taxon>Sar</taxon>
        <taxon>Alveolata</taxon>
        <taxon>Dinophyceae</taxon>
        <taxon>Prorocentrales</taxon>
        <taxon>Prorocentraceae</taxon>
        <taxon>Prorocentrum</taxon>
    </lineage>
</organism>
<feature type="transmembrane region" description="Helical" evidence="2">
    <location>
        <begin position="830"/>
        <end position="854"/>
    </location>
</feature>
<evidence type="ECO:0000313" key="4">
    <source>
        <dbReference type="Proteomes" id="UP001189429"/>
    </source>
</evidence>
<feature type="transmembrane region" description="Helical" evidence="2">
    <location>
        <begin position="1151"/>
        <end position="1172"/>
    </location>
</feature>
<keyword evidence="2" id="KW-0472">Membrane</keyword>
<proteinExistence type="predicted"/>
<feature type="compositionally biased region" description="Basic and acidic residues" evidence="1">
    <location>
        <begin position="973"/>
        <end position="992"/>
    </location>
</feature>
<feature type="region of interest" description="Disordered" evidence="1">
    <location>
        <begin position="1567"/>
        <end position="1613"/>
    </location>
</feature>
<dbReference type="EMBL" id="CAUYUJ010016527">
    <property type="protein sequence ID" value="CAK0866357.1"/>
    <property type="molecule type" value="Genomic_DNA"/>
</dbReference>
<feature type="transmembrane region" description="Helical" evidence="2">
    <location>
        <begin position="20"/>
        <end position="47"/>
    </location>
</feature>
<name>A0ABN9V0X3_9DINO</name>
<feature type="transmembrane region" description="Helical" evidence="2">
    <location>
        <begin position="702"/>
        <end position="722"/>
    </location>
</feature>
<keyword evidence="2" id="KW-1133">Transmembrane helix</keyword>
<evidence type="ECO:0000256" key="1">
    <source>
        <dbReference type="SAM" id="MobiDB-lite"/>
    </source>
</evidence>
<feature type="region of interest" description="Disordered" evidence="1">
    <location>
        <begin position="329"/>
        <end position="381"/>
    </location>
</feature>
<feature type="region of interest" description="Disordered" evidence="1">
    <location>
        <begin position="1434"/>
        <end position="1500"/>
    </location>
</feature>
<feature type="compositionally biased region" description="Basic residues" evidence="1">
    <location>
        <begin position="1484"/>
        <end position="1500"/>
    </location>
</feature>
<keyword evidence="2" id="KW-0812">Transmembrane</keyword>
<dbReference type="Proteomes" id="UP001189429">
    <property type="component" value="Unassembled WGS sequence"/>
</dbReference>
<sequence>MPAPIGAKSLKYRKQRRRSVSCCALCCAVLVYMAWILGLTTFAMAVFELGGVTPVLRVVLDWTVVPAVGSVVGPAATCAATLGSAVSHVVNTTLSLANYTDDDDLLHQAVGEVLVGSGALDVAEGVSALQRAMGEGPTTPARPPRAVQAMTVAGGTLRPTFRPTVKRYEVHLDDGLADGCGPEGCPGGVPAVEVEVILKRAGTVRVDREVVQNASGPLRRRVPLQQLFRAGEEPQSHQTVIVQVTDPDASKPHSDFYVLKVVRPPERKQKKADTQRVARRRLADRADLGDAVLLDDQRLVASEDPQARQEQQLPSLQDRVSLIKETPVDADGADAGADGAGAGSAGSARVGADVEDDADGEDDRGDDNGTDSFEDVAPEMAPVDKDAEVILKKSDYRVFLESKGGYCEKVGGIFETGLKEMNFWSADQDHLVCFPSQRGGEVRVQAQADPPLKPSQRGGFGFGEGLSVGLRPNIETSAIWPLESGVASLPVSPNPVRLMGLRTDQGGGETSDLPVVMATSRVEDWALELNFVDPRQGRCEPDASSPGVRRFACRAKDPGAEVRLLVLCDICSPRAGQGGRALDIQQETADGVPLEVGTRRLQEGGSAVPWVGWATHAPSKRGHSFWTITVGEGPEFSERESNVEYQVGLVVGPTRMPWDASNISPDQWETLGQNLSLLGLASVVMYFVAMVMQALGLPAPTLAGLPTLSAAVASMQLVAIIGRQVAEPPVRLEAFAKPLLPVEMVSTVAYAFLAVVVIHALAVGRHIFRNGSGSAESLPHGLRMGAWELRAFNVLVLPLAYKAATLALVFCIPDYSSAPGFFVANVLETALGSVLLLGLLAIPACVVYVVRGLFHTEQVIGMIMPGSSSVVFVDRTCDQLRAIPMNICRVATYGRPSAIRLAFLASLPGWSFSPTAATISEVEHRGAPGRGSARRVGSWGLVWEAGPWGKAGSTSQQESIDDDLSKLPAERVERERAGKMQELARKSSEKQQFKSGEGLKAGLVRAETDIGVWHGRYLSRKHIEGGAAEIEPEKRPKFTPVMYAHPIRATTKFVYTGGGRNGRIVGVAGLPWIDCAVPARALAELEDEIGRVELRVSAAQLSGPHTSGRLGACFDWTDRVAWRWPAEVVGKILLAFYLAALPYTSASSAPAAWTILHAVVILGLLVLGVGTVVAGPHTSFVDNFALASWMLVACAGSFMYVGGISVELAAFAAAMSVLCFTAAPVVVFFLTSLLLIALSLVSACSDLRRRVVPAVVQNWILEGESLALSAGSEGGSRVAASGYSRLDLGAQAGSHEDRGQLGEGSFPDCRVFDAKAAPLGTLTGQLPARSKRAVAHHLLRIPDAPGARIDQEQSVRGTVPMEVNRLFSQRSVGILVRQPFGALITSRKGLLLFWQPHLNEGGLMWNDVIRKVLGRTAAAETAIRLFEEAFGRGSDRDQVAPKRSRTLRERRSRTLREGRSLQDRQISEIPPTSPCATLSLSWPRPRRRRPRRRTRPRSRARRWSSWRWRARWGRTLGAAARDRGGEGRAAREGARRCPRVGWQTHGGAMGEGRMLLQGALLPPRAQRGCARRTPVPPASSLACSLTRPVPSPASRRGRAPPLGALPACQSAKS</sequence>
<feature type="region of interest" description="Disordered" evidence="1">
    <location>
        <begin position="973"/>
        <end position="996"/>
    </location>
</feature>
<protein>
    <submittedName>
        <fullName evidence="3">Uncharacterized protein</fullName>
    </submittedName>
</protein>
<feature type="compositionally biased region" description="Basic and acidic residues" evidence="1">
    <location>
        <begin position="1434"/>
        <end position="1466"/>
    </location>
</feature>
<accession>A0ABN9V0X3</accession>
<gene>
    <name evidence="3" type="ORF">PCOR1329_LOCUS53557</name>
</gene>
<feature type="transmembrane region" description="Helical" evidence="2">
    <location>
        <begin position="675"/>
        <end position="695"/>
    </location>
</feature>
<feature type="transmembrane region" description="Helical" evidence="2">
    <location>
        <begin position="789"/>
        <end position="810"/>
    </location>
</feature>
<comment type="caution">
    <text evidence="3">The sequence shown here is derived from an EMBL/GenBank/DDBJ whole genome shotgun (WGS) entry which is preliminary data.</text>
</comment>
<feature type="transmembrane region" description="Helical" evidence="2">
    <location>
        <begin position="748"/>
        <end position="768"/>
    </location>
</feature>
<feature type="transmembrane region" description="Helical" evidence="2">
    <location>
        <begin position="1184"/>
        <end position="1202"/>
    </location>
</feature>
<reference evidence="3" key="1">
    <citation type="submission" date="2023-10" db="EMBL/GenBank/DDBJ databases">
        <authorList>
            <person name="Chen Y."/>
            <person name="Shah S."/>
            <person name="Dougan E. K."/>
            <person name="Thang M."/>
            <person name="Chan C."/>
        </authorList>
    </citation>
    <scope>NUCLEOTIDE SEQUENCE [LARGE SCALE GENOMIC DNA]</scope>
</reference>
<feature type="transmembrane region" description="Helical" evidence="2">
    <location>
        <begin position="1208"/>
        <end position="1241"/>
    </location>
</feature>
<feature type="compositionally biased region" description="Acidic residues" evidence="1">
    <location>
        <begin position="353"/>
        <end position="377"/>
    </location>
</feature>
<evidence type="ECO:0000256" key="2">
    <source>
        <dbReference type="SAM" id="Phobius"/>
    </source>
</evidence>
<keyword evidence="4" id="KW-1185">Reference proteome</keyword>